<dbReference type="Proteomes" id="UP000676456">
    <property type="component" value="Unassembled WGS sequence"/>
</dbReference>
<evidence type="ECO:0000256" key="3">
    <source>
        <dbReference type="SAM" id="Phobius"/>
    </source>
</evidence>
<feature type="domain" description="EamA" evidence="4">
    <location>
        <begin position="142"/>
        <end position="298"/>
    </location>
</feature>
<keyword evidence="6" id="KW-1185">Reference proteome</keyword>
<feature type="transmembrane region" description="Helical" evidence="3">
    <location>
        <begin position="6"/>
        <end position="23"/>
    </location>
</feature>
<keyword evidence="3" id="KW-0812">Transmembrane</keyword>
<evidence type="ECO:0000256" key="1">
    <source>
        <dbReference type="ARBA" id="ARBA00004127"/>
    </source>
</evidence>
<comment type="similarity">
    <text evidence="2">Belongs to the EamA transporter family.</text>
</comment>
<feature type="transmembrane region" description="Helical" evidence="3">
    <location>
        <begin position="144"/>
        <end position="161"/>
    </location>
</feature>
<dbReference type="PANTHER" id="PTHR22911:SF79">
    <property type="entry name" value="MOBA-LIKE NTP TRANSFERASE DOMAIN-CONTAINING PROTEIN"/>
    <property type="match status" value="1"/>
</dbReference>
<feature type="transmembrane region" description="Helical" evidence="3">
    <location>
        <begin position="228"/>
        <end position="246"/>
    </location>
</feature>
<name>A0A942Z297_9BACI</name>
<feature type="transmembrane region" description="Helical" evidence="3">
    <location>
        <begin position="252"/>
        <end position="272"/>
    </location>
</feature>
<dbReference type="EMBL" id="JAGYPN010000001">
    <property type="protein sequence ID" value="MBS4222283.1"/>
    <property type="molecule type" value="Genomic_DNA"/>
</dbReference>
<sequence>MWFVFAVAAATCFGFRGVLYHWTAQRPIDRNLLLLGVYLSGTIITLCINIFIQQPWSKGVWIGVFMGLSSFMANASMYRGYAVGKASIVALFTGLPPLVVVVIAYFLWNEALSTWQMSAFIIVLIGLLLIKYSHDFKLDQLKGIQWGILTMLFFGFTDVAVKQATIIGASTFPILTVMFATGSLLFGTLWTINNAKRPSMQSQVKNQNEANRHSNAELHNSWTKKKTLGWGMFVGITNVVGMILIFPAFREGITGIVSAIVAMNVAFVILYARFYLKENWSKREVSGLIMAFIGILVLRLAS</sequence>
<feature type="transmembrane region" description="Helical" evidence="3">
    <location>
        <begin position="114"/>
        <end position="132"/>
    </location>
</feature>
<gene>
    <name evidence="5" type="ORF">KHA91_05865</name>
</gene>
<keyword evidence="3" id="KW-0472">Membrane</keyword>
<feature type="transmembrane region" description="Helical" evidence="3">
    <location>
        <begin position="167"/>
        <end position="192"/>
    </location>
</feature>
<evidence type="ECO:0000259" key="4">
    <source>
        <dbReference type="Pfam" id="PF00892"/>
    </source>
</evidence>
<dbReference type="InterPro" id="IPR000620">
    <property type="entry name" value="EamA_dom"/>
</dbReference>
<protein>
    <submittedName>
        <fullName evidence="5">EamA family transporter</fullName>
    </submittedName>
</protein>
<keyword evidence="3" id="KW-1133">Transmembrane helix</keyword>
<dbReference type="Pfam" id="PF00892">
    <property type="entry name" value="EamA"/>
    <property type="match status" value="2"/>
</dbReference>
<organism evidence="5 6">
    <name type="scientific">Lederbergia citrea</name>
    <dbReference type="NCBI Taxonomy" id="2833581"/>
    <lineage>
        <taxon>Bacteria</taxon>
        <taxon>Bacillati</taxon>
        <taxon>Bacillota</taxon>
        <taxon>Bacilli</taxon>
        <taxon>Bacillales</taxon>
        <taxon>Bacillaceae</taxon>
        <taxon>Lederbergia</taxon>
    </lineage>
</organism>
<evidence type="ECO:0000256" key="2">
    <source>
        <dbReference type="ARBA" id="ARBA00007362"/>
    </source>
</evidence>
<dbReference type="GO" id="GO:0016020">
    <property type="term" value="C:membrane"/>
    <property type="evidence" value="ECO:0007669"/>
    <property type="project" value="InterPro"/>
</dbReference>
<reference evidence="5 6" key="1">
    <citation type="submission" date="2021-05" db="EMBL/GenBank/DDBJ databases">
        <title>Novel Bacillus species.</title>
        <authorList>
            <person name="Liu G."/>
        </authorList>
    </citation>
    <scope>NUCLEOTIDE SEQUENCE [LARGE SCALE GENOMIC DNA]</scope>
    <source>
        <strain evidence="5 6">FJAT-49682</strain>
    </source>
</reference>
<feature type="transmembrane region" description="Helical" evidence="3">
    <location>
        <begin position="58"/>
        <end position="76"/>
    </location>
</feature>
<comment type="subcellular location">
    <subcellularLocation>
        <location evidence="1">Endomembrane system</location>
        <topology evidence="1">Multi-pass membrane protein</topology>
    </subcellularLocation>
</comment>
<dbReference type="PANTHER" id="PTHR22911">
    <property type="entry name" value="ACYL-MALONYL CONDENSING ENZYME-RELATED"/>
    <property type="match status" value="1"/>
</dbReference>
<dbReference type="AlphaFoldDB" id="A0A942Z297"/>
<comment type="caution">
    <text evidence="5">The sequence shown here is derived from an EMBL/GenBank/DDBJ whole genome shotgun (WGS) entry which is preliminary data.</text>
</comment>
<feature type="transmembrane region" description="Helical" evidence="3">
    <location>
        <begin position="88"/>
        <end position="108"/>
    </location>
</feature>
<proteinExistence type="inferred from homology"/>
<dbReference type="InterPro" id="IPR037185">
    <property type="entry name" value="EmrE-like"/>
</dbReference>
<feature type="transmembrane region" description="Helical" evidence="3">
    <location>
        <begin position="284"/>
        <end position="301"/>
    </location>
</feature>
<evidence type="ECO:0000313" key="6">
    <source>
        <dbReference type="Proteomes" id="UP000676456"/>
    </source>
</evidence>
<feature type="transmembrane region" description="Helical" evidence="3">
    <location>
        <begin position="32"/>
        <end position="52"/>
    </location>
</feature>
<dbReference type="SUPFAM" id="SSF103481">
    <property type="entry name" value="Multidrug resistance efflux transporter EmrE"/>
    <property type="match status" value="2"/>
</dbReference>
<accession>A0A942Z297</accession>
<feature type="domain" description="EamA" evidence="4">
    <location>
        <begin position="2"/>
        <end position="130"/>
    </location>
</feature>
<dbReference type="Gene3D" id="1.10.3730.20">
    <property type="match status" value="2"/>
</dbReference>
<evidence type="ECO:0000313" key="5">
    <source>
        <dbReference type="EMBL" id="MBS4222283.1"/>
    </source>
</evidence>